<reference evidence="4" key="1">
    <citation type="journal article" date="2020" name="Stud. Mycol.">
        <title>101 Dothideomycetes genomes: a test case for predicting lifestyles and emergence of pathogens.</title>
        <authorList>
            <person name="Haridas S."/>
            <person name="Albert R."/>
            <person name="Binder M."/>
            <person name="Bloem J."/>
            <person name="Labutti K."/>
            <person name="Salamov A."/>
            <person name="Andreopoulos B."/>
            <person name="Baker S."/>
            <person name="Barry K."/>
            <person name="Bills G."/>
            <person name="Bluhm B."/>
            <person name="Cannon C."/>
            <person name="Castanera R."/>
            <person name="Culley D."/>
            <person name="Daum C."/>
            <person name="Ezra D."/>
            <person name="Gonzalez J."/>
            <person name="Henrissat B."/>
            <person name="Kuo A."/>
            <person name="Liang C."/>
            <person name="Lipzen A."/>
            <person name="Lutzoni F."/>
            <person name="Magnuson J."/>
            <person name="Mondo S."/>
            <person name="Nolan M."/>
            <person name="Ohm R."/>
            <person name="Pangilinan J."/>
            <person name="Park H.-J."/>
            <person name="Ramirez L."/>
            <person name="Alfaro M."/>
            <person name="Sun H."/>
            <person name="Tritt A."/>
            <person name="Yoshinaga Y."/>
            <person name="Zwiers L.-H."/>
            <person name="Turgeon B."/>
            <person name="Goodwin S."/>
            <person name="Spatafora J."/>
            <person name="Crous P."/>
            <person name="Grigoriev I."/>
        </authorList>
    </citation>
    <scope>NUCLEOTIDE SEQUENCE</scope>
    <source>
        <strain evidence="4">CBS 123094</strain>
    </source>
</reference>
<name>A0A6A5W8F0_9PLEO</name>
<evidence type="ECO:0000259" key="3">
    <source>
        <dbReference type="Pfam" id="PF25053"/>
    </source>
</evidence>
<dbReference type="EMBL" id="ML977617">
    <property type="protein sequence ID" value="KAF1997134.1"/>
    <property type="molecule type" value="Genomic_DNA"/>
</dbReference>
<dbReference type="Proteomes" id="UP000799779">
    <property type="component" value="Unassembled WGS sequence"/>
</dbReference>
<feature type="domain" description="DUF7791" evidence="3">
    <location>
        <begin position="574"/>
        <end position="702"/>
    </location>
</feature>
<protein>
    <recommendedName>
        <fullName evidence="6">NACHT domain-containing protein</fullName>
    </recommendedName>
</protein>
<keyword evidence="1" id="KW-0677">Repeat</keyword>
<keyword evidence="5" id="KW-1185">Reference proteome</keyword>
<dbReference type="AlphaFoldDB" id="A0A6A5W8F0"/>
<sequence>MKPLPAVGLASSTLQLSDFAIKILSKEHKLFQPTESETPENHVVLQDIANHFYRLISELDRNDLKKLTADPKRPKLSEAAEQLLKLSDEIKELTTPLIDSVLQAQARGSFGDPKWQTGREALLSVQKKKDISALKKKLKHVSVEVNTSLLLALRQYLEQSAETGLPVFSDDDAPHVHPRERWQNQAMDMIHENSWKPKNKKNVEEFSKLVETLIQSENEARFRSDLFAKLQFPAMNDRLQSVPEPFEGSYEWLLKSPSNGCQKQKENNFLDWLASTEGQNLYWITGKPGSGKSILMKYLLRNEQLFPSLEAWSGSSPGIIAGFFFWSSGTELHNSGCGLLRTLLYEALQDMIYGPLQKDPGVIQWLFADRSEQSLSYGGGMHDFTFADLRRAFELMMSDVSKKFFFLIDGLDEIEDFPTEVVELLRSSTKRDNVKICTSSRNSPAYQDAFENRPHVVLDDRMNNDIRAYTAHLFDEEERFAHIRNQESPDQTVESIVVGGLVKKACGVFLWATLSAEFLLQSISEADDLSTLYFHVEALPMDMEGLLTHIFQSLDRVDLEQAARLFRLVNAHGYPTLLGLSFANDLDTASGVKAEVRPLNESETSARLEQIVELVTVQCRNFLTVFEAGVDPTTESSDEEDLDQGKSARLRINYTHRAIRDFVQSARIGEQIRNATGNNKFNSDENWANASLWNLKTLHHDGDSKLPLWNHIAWCIEYALRLEEKDGKVRLTYLDEVGRAGITERKDLINLAAIDLPDGVTTESFLDLAVWLNLGGYVRIKAKDTDRKEIKHSLEYEKVVRKRLGRGGEDRWVGEQKKLKAAYASTTPELYQLLEYYAKAVAMRFATPKPHLDIPEHV</sequence>
<dbReference type="Gene3D" id="3.40.50.300">
    <property type="entry name" value="P-loop containing nucleotide triphosphate hydrolases"/>
    <property type="match status" value="1"/>
</dbReference>
<proteinExistence type="predicted"/>
<evidence type="ECO:0008006" key="6">
    <source>
        <dbReference type="Google" id="ProtNLM"/>
    </source>
</evidence>
<evidence type="ECO:0000256" key="1">
    <source>
        <dbReference type="ARBA" id="ARBA00022737"/>
    </source>
</evidence>
<dbReference type="OrthoDB" id="443402at2759"/>
<dbReference type="Pfam" id="PF24883">
    <property type="entry name" value="NPHP3_N"/>
    <property type="match status" value="1"/>
</dbReference>
<dbReference type="PANTHER" id="PTHR10039:SF5">
    <property type="entry name" value="NACHT DOMAIN-CONTAINING PROTEIN"/>
    <property type="match status" value="1"/>
</dbReference>
<dbReference type="Pfam" id="PF25053">
    <property type="entry name" value="DUF7791"/>
    <property type="match status" value="1"/>
</dbReference>
<accession>A0A6A5W8F0</accession>
<gene>
    <name evidence="4" type="ORF">P154DRAFT_622732</name>
</gene>
<dbReference type="InterPro" id="IPR056884">
    <property type="entry name" value="NPHP3-like_N"/>
</dbReference>
<evidence type="ECO:0000313" key="4">
    <source>
        <dbReference type="EMBL" id="KAF1997134.1"/>
    </source>
</evidence>
<evidence type="ECO:0000259" key="2">
    <source>
        <dbReference type="Pfam" id="PF24883"/>
    </source>
</evidence>
<dbReference type="PANTHER" id="PTHR10039">
    <property type="entry name" value="AMELOGENIN"/>
    <property type="match status" value="1"/>
</dbReference>
<dbReference type="InterPro" id="IPR027417">
    <property type="entry name" value="P-loop_NTPase"/>
</dbReference>
<organism evidence="4 5">
    <name type="scientific">Amniculicola lignicola CBS 123094</name>
    <dbReference type="NCBI Taxonomy" id="1392246"/>
    <lineage>
        <taxon>Eukaryota</taxon>
        <taxon>Fungi</taxon>
        <taxon>Dikarya</taxon>
        <taxon>Ascomycota</taxon>
        <taxon>Pezizomycotina</taxon>
        <taxon>Dothideomycetes</taxon>
        <taxon>Pleosporomycetidae</taxon>
        <taxon>Pleosporales</taxon>
        <taxon>Amniculicolaceae</taxon>
        <taxon>Amniculicola</taxon>
    </lineage>
</organism>
<dbReference type="InterPro" id="IPR056693">
    <property type="entry name" value="DUF7791"/>
</dbReference>
<feature type="domain" description="Nephrocystin 3-like N-terminal" evidence="2">
    <location>
        <begin position="265"/>
        <end position="441"/>
    </location>
</feature>
<dbReference type="SUPFAM" id="SSF52540">
    <property type="entry name" value="P-loop containing nucleoside triphosphate hydrolases"/>
    <property type="match status" value="1"/>
</dbReference>
<evidence type="ECO:0000313" key="5">
    <source>
        <dbReference type="Proteomes" id="UP000799779"/>
    </source>
</evidence>